<reference evidence="3 4" key="1">
    <citation type="submission" date="2024-11" db="EMBL/GenBank/DDBJ databases">
        <authorList>
            <person name="Heng Y.C."/>
            <person name="Lim A.C.H."/>
            <person name="Lee J.K.Y."/>
            <person name="Kittelmann S."/>
        </authorList>
    </citation>
    <scope>NUCLEOTIDE SEQUENCE [LARGE SCALE GENOMIC DNA]</scope>
    <source>
        <strain evidence="3 4">WILCCON 0269</strain>
    </source>
</reference>
<keyword evidence="4" id="KW-1185">Reference proteome</keyword>
<proteinExistence type="predicted"/>
<keyword evidence="1 3" id="KW-0560">Oxidoreductase</keyword>
<dbReference type="RefSeq" id="WP_406792420.1">
    <property type="nucleotide sequence ID" value="NZ_JBJHZX010000016.1"/>
</dbReference>
<dbReference type="Gene3D" id="1.20.1090.10">
    <property type="entry name" value="Dehydroquinate synthase-like - alpha domain"/>
    <property type="match status" value="1"/>
</dbReference>
<organism evidence="3 4">
    <name type="scientific">Candidatus Clostridium eludens</name>
    <dbReference type="NCBI Taxonomy" id="3381663"/>
    <lineage>
        <taxon>Bacteria</taxon>
        <taxon>Bacillati</taxon>
        <taxon>Bacillota</taxon>
        <taxon>Clostridia</taxon>
        <taxon>Eubacteriales</taxon>
        <taxon>Clostridiaceae</taxon>
        <taxon>Clostridium</taxon>
    </lineage>
</organism>
<feature type="domain" description="Alcohol dehydrogenase iron-type/glycerol dehydrogenase GldA" evidence="2">
    <location>
        <begin position="6"/>
        <end position="88"/>
    </location>
</feature>
<dbReference type="InterPro" id="IPR001670">
    <property type="entry name" value="ADH_Fe/GldA"/>
</dbReference>
<evidence type="ECO:0000256" key="1">
    <source>
        <dbReference type="ARBA" id="ARBA00023002"/>
    </source>
</evidence>
<sequence length="395" mass="44380">MNHKRGGGSVIDGTKFITLASNYKGDSSELLKYGFAPLPVDVAVDFGTVVTLSDAGSEMNNSAVISYQQAKYVISSPLVYPKFSIADPTITFTLPKTQVANGVVDAFVHVTEQYLTYPVDAKVQDRMAEDILQTLIEIGEIAEPKNYDVRANHVWSATMALNGLIGVGVPLIHYLISTQYYNEYVISNGGSIDSLGIDENSCPVIFEYKRASNENVINQGLFYLDWLLDHKADFELLVMKTLGKEFSDKVDWIMPRLICIAGDFTKYDEYAVKQINRNIDLIRYKKFGNELLLFDLINSNVATPIKDTTIEKVVKQSADKTFDEQLESTSDNLRELYYSIRDYILALDDDVTENKLKLYSAFKKIKNIVCIEVGVKSIMLYLRLNPDEAILENGL</sequence>
<protein>
    <submittedName>
        <fullName evidence="3">Iron-containing alcohol dehydrogenase</fullName>
        <ecNumber evidence="3">1.1.1.1</ecNumber>
    </submittedName>
</protein>
<evidence type="ECO:0000313" key="4">
    <source>
        <dbReference type="Proteomes" id="UP001623660"/>
    </source>
</evidence>
<dbReference type="Pfam" id="PF00465">
    <property type="entry name" value="Fe-ADH"/>
    <property type="match status" value="1"/>
</dbReference>
<dbReference type="PANTHER" id="PTHR43633:SF1">
    <property type="entry name" value="ALCOHOL DEHYDROGENASE YQHD"/>
    <property type="match status" value="1"/>
</dbReference>
<dbReference type="PANTHER" id="PTHR43633">
    <property type="entry name" value="ALCOHOL DEHYDROGENASE YQHD"/>
    <property type="match status" value="1"/>
</dbReference>
<name>A0ABW8SJT6_9CLOT</name>
<evidence type="ECO:0000259" key="2">
    <source>
        <dbReference type="Pfam" id="PF00465"/>
    </source>
</evidence>
<dbReference type="GO" id="GO:0004022">
    <property type="term" value="F:alcohol dehydrogenase (NAD+) activity"/>
    <property type="evidence" value="ECO:0007669"/>
    <property type="project" value="UniProtKB-EC"/>
</dbReference>
<gene>
    <name evidence="3" type="ORF">ACJDU8_11855</name>
</gene>
<dbReference type="Proteomes" id="UP001623660">
    <property type="component" value="Unassembled WGS sequence"/>
</dbReference>
<comment type="caution">
    <text evidence="3">The sequence shown here is derived from an EMBL/GenBank/DDBJ whole genome shotgun (WGS) entry which is preliminary data.</text>
</comment>
<evidence type="ECO:0000313" key="3">
    <source>
        <dbReference type="EMBL" id="MFL0196250.1"/>
    </source>
</evidence>
<dbReference type="InterPro" id="IPR018211">
    <property type="entry name" value="ADH_Fe_CS"/>
</dbReference>
<dbReference type="EMBL" id="JBJHZX010000016">
    <property type="protein sequence ID" value="MFL0196250.1"/>
    <property type="molecule type" value="Genomic_DNA"/>
</dbReference>
<dbReference type="SUPFAM" id="SSF56796">
    <property type="entry name" value="Dehydroquinate synthase-like"/>
    <property type="match status" value="1"/>
</dbReference>
<dbReference type="InterPro" id="IPR044731">
    <property type="entry name" value="BDH-like"/>
</dbReference>
<dbReference type="PROSITE" id="PS00913">
    <property type="entry name" value="ADH_IRON_1"/>
    <property type="match status" value="1"/>
</dbReference>
<dbReference type="EC" id="1.1.1.1" evidence="3"/>
<accession>A0ABW8SJT6</accession>
<dbReference type="Gene3D" id="3.40.50.1970">
    <property type="match status" value="1"/>
</dbReference>